<organism evidence="2 3">
    <name type="scientific">Pseudogymnoascus verrucosus</name>
    <dbReference type="NCBI Taxonomy" id="342668"/>
    <lineage>
        <taxon>Eukaryota</taxon>
        <taxon>Fungi</taxon>
        <taxon>Dikarya</taxon>
        <taxon>Ascomycota</taxon>
        <taxon>Pezizomycotina</taxon>
        <taxon>Leotiomycetes</taxon>
        <taxon>Thelebolales</taxon>
        <taxon>Thelebolaceae</taxon>
        <taxon>Pseudogymnoascus</taxon>
    </lineage>
</organism>
<dbReference type="OrthoDB" id="3437996at2759"/>
<dbReference type="Proteomes" id="UP000091956">
    <property type="component" value="Unassembled WGS sequence"/>
</dbReference>
<dbReference type="GeneID" id="28835655"/>
<keyword evidence="3" id="KW-1185">Reference proteome</keyword>
<dbReference type="AlphaFoldDB" id="A0A1B8GT84"/>
<evidence type="ECO:0000313" key="2">
    <source>
        <dbReference type="EMBL" id="OBT99037.1"/>
    </source>
</evidence>
<protein>
    <submittedName>
        <fullName evidence="2">Uncharacterized protein</fullName>
    </submittedName>
</protein>
<sequence>MSESTESDDSDKSSPSRSELPLRTTAGDLARLFEHLTPPEDVDDKGIIIKCITQLKSTVDDHENRVRVLEHQPYAGSPNELATDVPLSSFERLQQEVKGLDEVVNERDIRISEAEEDIVNIKAEV</sequence>
<dbReference type="RefSeq" id="XP_018132770.1">
    <property type="nucleotide sequence ID" value="XM_018271779.1"/>
</dbReference>
<gene>
    <name evidence="2" type="ORF">VE01_02269</name>
</gene>
<accession>A0A1B8GT84</accession>
<evidence type="ECO:0000313" key="3">
    <source>
        <dbReference type="Proteomes" id="UP000091956"/>
    </source>
</evidence>
<name>A0A1B8GT84_9PEZI</name>
<reference evidence="3" key="2">
    <citation type="journal article" date="2018" name="Nat. Commun.">
        <title>Extreme sensitivity to ultraviolet light in the fungal pathogen causing white-nose syndrome of bats.</title>
        <authorList>
            <person name="Palmer J.M."/>
            <person name="Drees K.P."/>
            <person name="Foster J.T."/>
            <person name="Lindner D.L."/>
        </authorList>
    </citation>
    <scope>NUCLEOTIDE SEQUENCE [LARGE SCALE GENOMIC DNA]</scope>
    <source>
        <strain evidence="3">UAMH 10579</strain>
    </source>
</reference>
<dbReference type="EMBL" id="KV460214">
    <property type="protein sequence ID" value="OBT99037.1"/>
    <property type="molecule type" value="Genomic_DNA"/>
</dbReference>
<feature type="region of interest" description="Disordered" evidence="1">
    <location>
        <begin position="1"/>
        <end position="24"/>
    </location>
</feature>
<proteinExistence type="predicted"/>
<reference evidence="2 3" key="1">
    <citation type="submission" date="2016-03" db="EMBL/GenBank/DDBJ databases">
        <title>Comparative genomics of Pseudogymnoascus destructans, the fungus causing white-nose syndrome of bats.</title>
        <authorList>
            <person name="Palmer J.M."/>
            <person name="Drees K.P."/>
            <person name="Foster J.T."/>
            <person name="Lindner D.L."/>
        </authorList>
    </citation>
    <scope>NUCLEOTIDE SEQUENCE [LARGE SCALE GENOMIC DNA]</scope>
    <source>
        <strain evidence="2 3">UAMH 10579</strain>
    </source>
</reference>
<evidence type="ECO:0000256" key="1">
    <source>
        <dbReference type="SAM" id="MobiDB-lite"/>
    </source>
</evidence>